<dbReference type="Pfam" id="PF07676">
    <property type="entry name" value="PD40"/>
    <property type="match status" value="2"/>
</dbReference>
<evidence type="ECO:0000313" key="1">
    <source>
        <dbReference type="EMBL" id="QJW89770.1"/>
    </source>
</evidence>
<keyword evidence="2" id="KW-1185">Reference proteome</keyword>
<organism evidence="1 2">
    <name type="scientific">Spirosoma taeanense</name>
    <dbReference type="NCBI Taxonomy" id="2735870"/>
    <lineage>
        <taxon>Bacteria</taxon>
        <taxon>Pseudomonadati</taxon>
        <taxon>Bacteroidota</taxon>
        <taxon>Cytophagia</taxon>
        <taxon>Cytophagales</taxon>
        <taxon>Cytophagaceae</taxon>
        <taxon>Spirosoma</taxon>
    </lineage>
</organism>
<dbReference type="PROSITE" id="PS51257">
    <property type="entry name" value="PROKAR_LIPOPROTEIN"/>
    <property type="match status" value="1"/>
</dbReference>
<name>A0A6M5Y943_9BACT</name>
<dbReference type="RefSeq" id="WP_171739610.1">
    <property type="nucleotide sequence ID" value="NZ_CP053435.1"/>
</dbReference>
<dbReference type="AlphaFoldDB" id="A0A6M5Y943"/>
<dbReference type="KEGG" id="stae:HNV11_10450"/>
<gene>
    <name evidence="1" type="ORF">HNV11_10450</name>
</gene>
<proteinExistence type="predicted"/>
<dbReference type="EMBL" id="CP053435">
    <property type="protein sequence ID" value="QJW89770.1"/>
    <property type="molecule type" value="Genomic_DNA"/>
</dbReference>
<accession>A0A6M5Y943</accession>
<dbReference type="Proteomes" id="UP000502756">
    <property type="component" value="Chromosome"/>
</dbReference>
<evidence type="ECO:0008006" key="3">
    <source>
        <dbReference type="Google" id="ProtNLM"/>
    </source>
</evidence>
<sequence length="349" mass="39199">MKGFLLMTCLLAILASCDKDQQQSYKPVFSETPVNLGKINSVDDDYNSNLSVVGEVIALTFSSKRGGRSDFNFVQESFNYAFDTKKGTFSFDNQPYGGLDVVQEQRPVYWATDIANSTANELGPYIRSYDHDIFRDGYTRHYGEYLMLFASDRTGNLDIYLTHNYQSTTTTTSTNSNNLNAKTFTQPVRIPCLNSSADDGYPTFDKTYSAIYFTSNRAGSFDLYKAILPDVARTELHSQLPSLTNVRVERVAELSSTADDKCPFIDGNMMVFTSNRPGGYGGYDLYYSKWDGSQWSTPVNFGPTINTSHDEYRPILNNKLKFSNQLMIFSSNRPGGKGGFDLYMVGIPR</sequence>
<protein>
    <recommendedName>
        <fullName evidence="3">WD40-like Beta Propeller Repeat</fullName>
    </recommendedName>
</protein>
<dbReference type="InterPro" id="IPR011659">
    <property type="entry name" value="WD40"/>
</dbReference>
<evidence type="ECO:0000313" key="2">
    <source>
        <dbReference type="Proteomes" id="UP000502756"/>
    </source>
</evidence>
<reference evidence="1 2" key="1">
    <citation type="submission" date="2020-05" db="EMBL/GenBank/DDBJ databases">
        <title>Genome sequencing of Spirosoma sp. TS118.</title>
        <authorList>
            <person name="Lee J.-H."/>
            <person name="Jeong S."/>
            <person name="Zhao L."/>
            <person name="Jung J.-H."/>
            <person name="Kim M.-K."/>
            <person name="Lim S."/>
        </authorList>
    </citation>
    <scope>NUCLEOTIDE SEQUENCE [LARGE SCALE GENOMIC DNA]</scope>
    <source>
        <strain evidence="1 2">TS118</strain>
    </source>
</reference>